<reference evidence="4" key="1">
    <citation type="submission" date="2020-10" db="EMBL/GenBank/DDBJ databases">
        <authorList>
            <person name="Gilroy R."/>
        </authorList>
    </citation>
    <scope>NUCLEOTIDE SEQUENCE</scope>
    <source>
        <strain evidence="4">ChiGjej3B3-7149</strain>
    </source>
</reference>
<gene>
    <name evidence="4" type="ORF">IAD36_06295</name>
</gene>
<dbReference type="PANTHER" id="PTHR34535">
    <property type="entry name" value="HYDROGENASE MATURATION FACTOR HYPA"/>
    <property type="match status" value="1"/>
</dbReference>
<accession>A0A9D1IZJ7</accession>
<organism evidence="4 5">
    <name type="scientific">Candidatus Scatomorpha intestinigallinarum</name>
    <dbReference type="NCBI Taxonomy" id="2840923"/>
    <lineage>
        <taxon>Bacteria</taxon>
        <taxon>Bacillati</taxon>
        <taxon>Bacillota</taxon>
        <taxon>Clostridia</taxon>
        <taxon>Eubacteriales</taxon>
        <taxon>Candidatus Scatomorpha</taxon>
    </lineage>
</organism>
<evidence type="ECO:0000256" key="2">
    <source>
        <dbReference type="ARBA" id="ARBA00022723"/>
    </source>
</evidence>
<evidence type="ECO:0000313" key="4">
    <source>
        <dbReference type="EMBL" id="HIR55180.1"/>
    </source>
</evidence>
<dbReference type="EMBL" id="DVHH01000154">
    <property type="protein sequence ID" value="HIR55180.1"/>
    <property type="molecule type" value="Genomic_DNA"/>
</dbReference>
<keyword evidence="1" id="KW-0533">Nickel</keyword>
<dbReference type="Gene3D" id="3.30.2320.80">
    <property type="match status" value="1"/>
</dbReference>
<dbReference type="InterPro" id="IPR000688">
    <property type="entry name" value="HypA/HybF"/>
</dbReference>
<protein>
    <submittedName>
        <fullName evidence="4">Hydrogenase maturation nickel metallochaperone HypA</fullName>
    </submittedName>
</protein>
<dbReference type="AlphaFoldDB" id="A0A9D1IZJ7"/>
<dbReference type="Pfam" id="PF01155">
    <property type="entry name" value="HypA"/>
    <property type="match status" value="1"/>
</dbReference>
<dbReference type="PANTHER" id="PTHR34535:SF3">
    <property type="entry name" value="HYDROGENASE MATURATION FACTOR HYPA"/>
    <property type="match status" value="1"/>
</dbReference>
<keyword evidence="2" id="KW-0479">Metal-binding</keyword>
<dbReference type="GO" id="GO:0016151">
    <property type="term" value="F:nickel cation binding"/>
    <property type="evidence" value="ECO:0007669"/>
    <property type="project" value="InterPro"/>
</dbReference>
<dbReference type="GO" id="GO:0008270">
    <property type="term" value="F:zinc ion binding"/>
    <property type="evidence" value="ECO:0007669"/>
    <property type="project" value="TreeGrafter"/>
</dbReference>
<dbReference type="Proteomes" id="UP000824238">
    <property type="component" value="Unassembled WGS sequence"/>
</dbReference>
<evidence type="ECO:0000256" key="3">
    <source>
        <dbReference type="ARBA" id="ARBA00022833"/>
    </source>
</evidence>
<sequence length="105" mass="11197">MQSVVRVCEREAAQRGFRRVESIALAVGALSGFEPECMFEFFPAAAAGSVAEGAKLVTRVIPAAIECPDCGYSGQARGAECPGCGGRSFRLTQGREFYIDSIEVE</sequence>
<evidence type="ECO:0000313" key="5">
    <source>
        <dbReference type="Proteomes" id="UP000824238"/>
    </source>
</evidence>
<evidence type="ECO:0000256" key="1">
    <source>
        <dbReference type="ARBA" id="ARBA00022596"/>
    </source>
</evidence>
<dbReference type="GO" id="GO:0051604">
    <property type="term" value="P:protein maturation"/>
    <property type="evidence" value="ECO:0007669"/>
    <property type="project" value="InterPro"/>
</dbReference>
<name>A0A9D1IZJ7_9FIRM</name>
<dbReference type="PIRSF" id="PIRSF004761">
    <property type="entry name" value="Hydrgn_mat_HypA"/>
    <property type="match status" value="1"/>
</dbReference>
<reference evidence="4" key="2">
    <citation type="journal article" date="2021" name="PeerJ">
        <title>Extensive microbial diversity within the chicken gut microbiome revealed by metagenomics and culture.</title>
        <authorList>
            <person name="Gilroy R."/>
            <person name="Ravi A."/>
            <person name="Getino M."/>
            <person name="Pursley I."/>
            <person name="Horton D.L."/>
            <person name="Alikhan N.F."/>
            <person name="Baker D."/>
            <person name="Gharbi K."/>
            <person name="Hall N."/>
            <person name="Watson M."/>
            <person name="Adriaenssens E.M."/>
            <person name="Foster-Nyarko E."/>
            <person name="Jarju S."/>
            <person name="Secka A."/>
            <person name="Antonio M."/>
            <person name="Oren A."/>
            <person name="Chaudhuri R.R."/>
            <person name="La Ragione R."/>
            <person name="Hildebrand F."/>
            <person name="Pallen M.J."/>
        </authorList>
    </citation>
    <scope>NUCLEOTIDE SEQUENCE</scope>
    <source>
        <strain evidence="4">ChiGjej3B3-7149</strain>
    </source>
</reference>
<keyword evidence="3" id="KW-0862">Zinc</keyword>
<comment type="caution">
    <text evidence="4">The sequence shown here is derived from an EMBL/GenBank/DDBJ whole genome shotgun (WGS) entry which is preliminary data.</text>
</comment>
<proteinExistence type="predicted"/>